<dbReference type="InterPro" id="IPR051200">
    <property type="entry name" value="Host-pathogen_enzymatic-act"/>
</dbReference>
<dbReference type="SUPFAM" id="SSF51004">
    <property type="entry name" value="C-terminal (heme d1) domain of cytochrome cd1-nitrite reductase"/>
    <property type="match status" value="1"/>
</dbReference>
<evidence type="ECO:0000313" key="1">
    <source>
        <dbReference type="EMBL" id="GGM40378.1"/>
    </source>
</evidence>
<dbReference type="RefSeq" id="WP_189054086.1">
    <property type="nucleotide sequence ID" value="NZ_BMMK01000002.1"/>
</dbReference>
<evidence type="ECO:0000313" key="2">
    <source>
        <dbReference type="Proteomes" id="UP000637578"/>
    </source>
</evidence>
<dbReference type="Proteomes" id="UP000637578">
    <property type="component" value="Unassembled WGS sequence"/>
</dbReference>
<dbReference type="PANTHER" id="PTHR47197:SF3">
    <property type="entry name" value="DIHYDRO-HEME D1 DEHYDROGENASE"/>
    <property type="match status" value="1"/>
</dbReference>
<proteinExistence type="predicted"/>
<name>A0A8J3FSN1_9PSEU</name>
<dbReference type="InterPro" id="IPR015943">
    <property type="entry name" value="WD40/YVTN_repeat-like_dom_sf"/>
</dbReference>
<organism evidence="1 2">
    <name type="scientific">Longimycelium tulufanense</name>
    <dbReference type="NCBI Taxonomy" id="907463"/>
    <lineage>
        <taxon>Bacteria</taxon>
        <taxon>Bacillati</taxon>
        <taxon>Actinomycetota</taxon>
        <taxon>Actinomycetes</taxon>
        <taxon>Pseudonocardiales</taxon>
        <taxon>Pseudonocardiaceae</taxon>
        <taxon>Longimycelium</taxon>
    </lineage>
</organism>
<comment type="caution">
    <text evidence="1">The sequence shown here is derived from an EMBL/GenBank/DDBJ whole genome shotgun (WGS) entry which is preliminary data.</text>
</comment>
<keyword evidence="2" id="KW-1185">Reference proteome</keyword>
<dbReference type="AlphaFoldDB" id="A0A8J3FSN1"/>
<dbReference type="EMBL" id="BMMK01000002">
    <property type="protein sequence ID" value="GGM40378.1"/>
    <property type="molecule type" value="Genomic_DNA"/>
</dbReference>
<dbReference type="InterPro" id="IPR011048">
    <property type="entry name" value="Haem_d1_sf"/>
</dbReference>
<protein>
    <submittedName>
        <fullName evidence="1">Putative surface layer protein</fullName>
    </submittedName>
</protein>
<reference evidence="1" key="2">
    <citation type="submission" date="2020-09" db="EMBL/GenBank/DDBJ databases">
        <authorList>
            <person name="Sun Q."/>
            <person name="Zhou Y."/>
        </authorList>
    </citation>
    <scope>NUCLEOTIDE SEQUENCE</scope>
    <source>
        <strain evidence="1">CGMCC 4.5737</strain>
    </source>
</reference>
<reference evidence="1" key="1">
    <citation type="journal article" date="2014" name="Int. J. Syst. Evol. Microbiol.">
        <title>Complete genome sequence of Corynebacterium casei LMG S-19264T (=DSM 44701T), isolated from a smear-ripened cheese.</title>
        <authorList>
            <consortium name="US DOE Joint Genome Institute (JGI-PGF)"/>
            <person name="Walter F."/>
            <person name="Albersmeier A."/>
            <person name="Kalinowski J."/>
            <person name="Ruckert C."/>
        </authorList>
    </citation>
    <scope>NUCLEOTIDE SEQUENCE</scope>
    <source>
        <strain evidence="1">CGMCC 4.5737</strain>
    </source>
</reference>
<dbReference type="PANTHER" id="PTHR47197">
    <property type="entry name" value="PROTEIN NIRF"/>
    <property type="match status" value="1"/>
</dbReference>
<sequence length="341" mass="36197">MKQSVLAVASSTGRKLRFFDGESLEPLGDLPMLAEPHEIAVDTTRSLLHVSHTYRSGAYQAFSEHGHEISVVDPFQRTVVDVIDISPVRAPHGLAVAPDASALYATVEHPVGALAVIDLDTHRLVDFIPTGAAGSHWCVVTPDGRKAYVANKEAPFVSVIDLRTGKLVTKVPMPDGTEELAVAPDGSRVYAAGVMINRLWEGQAPATLVVIDTETDEVAEQRPLDDPASPVHVATDGRVLVGGVRFAAGNGSPNTRATVNGTLSLLAPEDLTIRGTIEVGMFPLTIRSTPDARRAFVTNMRSGTLDVIDLESGRHLRTLEIETGSGPVTNQGAHGIGYLAA</sequence>
<gene>
    <name evidence="1" type="ORF">GCM10012275_09140</name>
</gene>
<accession>A0A8J3FSN1</accession>
<dbReference type="Gene3D" id="2.130.10.10">
    <property type="entry name" value="YVTN repeat-like/Quinoprotein amine dehydrogenase"/>
    <property type="match status" value="2"/>
</dbReference>